<dbReference type="InParanoid" id="H3D5J9"/>
<protein>
    <recommendedName>
        <fullName evidence="5">Telomere length regulation protein TEL2 homolog</fullName>
    </recommendedName>
</protein>
<dbReference type="Pfam" id="PF25320">
    <property type="entry name" value="TELO2_ARM"/>
    <property type="match status" value="1"/>
</dbReference>
<dbReference type="FunFam" id="1.25.40.720:FF:000003">
    <property type="entry name" value="Telomere length regulation protein TEL2 homolog"/>
    <property type="match status" value="1"/>
</dbReference>
<reference evidence="12" key="3">
    <citation type="submission" date="2025-09" db="UniProtKB">
        <authorList>
            <consortium name="Ensembl"/>
        </authorList>
    </citation>
    <scope>IDENTIFICATION</scope>
</reference>
<keyword evidence="6" id="KW-0963">Cytoplasm</keyword>
<dbReference type="GO" id="GO:0051083">
    <property type="term" value="P:'de novo' cotranslational protein folding"/>
    <property type="evidence" value="ECO:0007669"/>
    <property type="project" value="TreeGrafter"/>
</dbReference>
<dbReference type="PANTHER" id="PTHR15830">
    <property type="entry name" value="TELOMERE LENGTH REGULATION PROTEIN TEL2 FAMILY MEMBER"/>
    <property type="match status" value="1"/>
</dbReference>
<reference evidence="13" key="1">
    <citation type="journal article" date="2004" name="Nature">
        <title>Genome duplication in the teleost fish Tetraodon nigroviridis reveals the early vertebrate proto-karyotype.</title>
        <authorList>
            <person name="Jaillon O."/>
            <person name="Aury J.-M."/>
            <person name="Brunet F."/>
            <person name="Petit J.-L."/>
            <person name="Stange-Thomann N."/>
            <person name="Mauceli E."/>
            <person name="Bouneau L."/>
            <person name="Fischer C."/>
            <person name="Ozouf-Costaz C."/>
            <person name="Bernot A."/>
            <person name="Nicaud S."/>
            <person name="Jaffe D."/>
            <person name="Fisher S."/>
            <person name="Lutfalla G."/>
            <person name="Dossat C."/>
            <person name="Segurens B."/>
            <person name="Dasilva C."/>
            <person name="Salanoubat M."/>
            <person name="Levy M."/>
            <person name="Boudet N."/>
            <person name="Castellano S."/>
            <person name="Anthouard V."/>
            <person name="Jubin C."/>
            <person name="Castelli V."/>
            <person name="Katinka M."/>
            <person name="Vacherie B."/>
            <person name="Biemont C."/>
            <person name="Skalli Z."/>
            <person name="Cattolico L."/>
            <person name="Poulain J."/>
            <person name="De Berardinis V."/>
            <person name="Cruaud C."/>
            <person name="Duprat S."/>
            <person name="Brottier P."/>
            <person name="Coutanceau J.-P."/>
            <person name="Gouzy J."/>
            <person name="Parra G."/>
            <person name="Lardier G."/>
            <person name="Chapple C."/>
            <person name="McKernan K.J."/>
            <person name="McEwan P."/>
            <person name="Bosak S."/>
            <person name="Kellis M."/>
            <person name="Volff J.-N."/>
            <person name="Guigo R."/>
            <person name="Zody M.C."/>
            <person name="Mesirov J."/>
            <person name="Lindblad-Toh K."/>
            <person name="Birren B."/>
            <person name="Nusbaum C."/>
            <person name="Kahn D."/>
            <person name="Robinson-Rechavi M."/>
            <person name="Laudet V."/>
            <person name="Schachter V."/>
            <person name="Quetier F."/>
            <person name="Saurin W."/>
            <person name="Scarpelli C."/>
            <person name="Wincker P."/>
            <person name="Lander E.S."/>
            <person name="Weissenbach J."/>
            <person name="Roest Crollius H."/>
        </authorList>
    </citation>
    <scope>NUCLEOTIDE SEQUENCE [LARGE SCALE GENOMIC DNA]</scope>
</reference>
<evidence type="ECO:0000256" key="5">
    <source>
        <dbReference type="ARBA" id="ARBA00018231"/>
    </source>
</evidence>
<dbReference type="GO" id="GO:0042162">
    <property type="term" value="F:telomeric DNA binding"/>
    <property type="evidence" value="ECO:0007669"/>
    <property type="project" value="TreeGrafter"/>
</dbReference>
<name>H3D5J9_TETNG</name>
<dbReference type="PANTHER" id="PTHR15830:SF10">
    <property type="entry name" value="TELOMERE LENGTH REGULATION PROTEIN TEL2 HOMOLOG"/>
    <property type="match status" value="1"/>
</dbReference>
<dbReference type="GO" id="GO:0051879">
    <property type="term" value="F:Hsp90 protein binding"/>
    <property type="evidence" value="ECO:0007669"/>
    <property type="project" value="TreeGrafter"/>
</dbReference>
<dbReference type="Ensembl" id="ENSTNIT00000015997.1">
    <property type="protein sequence ID" value="ENSTNIP00000015788.1"/>
    <property type="gene ID" value="ENSTNIG00000012813.1"/>
</dbReference>
<keyword evidence="13" id="KW-1185">Reference proteome</keyword>
<accession>H3D5J9</accession>
<dbReference type="Gene3D" id="1.25.40.720">
    <property type="entry name" value="Telomere length regulation protein 2, C-terminal domain"/>
    <property type="match status" value="2"/>
</dbReference>
<dbReference type="InterPro" id="IPR019337">
    <property type="entry name" value="Telomere_length_regulation_dom"/>
</dbReference>
<evidence type="ECO:0000259" key="10">
    <source>
        <dbReference type="Pfam" id="PF10193"/>
    </source>
</evidence>
<evidence type="ECO:0000256" key="6">
    <source>
        <dbReference type="ARBA" id="ARBA00022490"/>
    </source>
</evidence>
<comment type="subcellular location">
    <subcellularLocation>
        <location evidence="3">Cytoplasm</location>
    </subcellularLocation>
    <subcellularLocation>
        <location evidence="2">Membrane</location>
    </subcellularLocation>
    <subcellularLocation>
        <location evidence="1">Nucleus</location>
    </subcellularLocation>
</comment>
<evidence type="ECO:0000256" key="7">
    <source>
        <dbReference type="ARBA" id="ARBA00023136"/>
    </source>
</evidence>
<organism evidence="12 13">
    <name type="scientific">Tetraodon nigroviridis</name>
    <name type="common">Spotted green pufferfish</name>
    <name type="synonym">Chelonodon nigroviridis</name>
    <dbReference type="NCBI Taxonomy" id="99883"/>
    <lineage>
        <taxon>Eukaryota</taxon>
        <taxon>Metazoa</taxon>
        <taxon>Chordata</taxon>
        <taxon>Craniata</taxon>
        <taxon>Vertebrata</taxon>
        <taxon>Euteleostomi</taxon>
        <taxon>Actinopterygii</taxon>
        <taxon>Neopterygii</taxon>
        <taxon>Teleostei</taxon>
        <taxon>Neoteleostei</taxon>
        <taxon>Acanthomorphata</taxon>
        <taxon>Eupercaria</taxon>
        <taxon>Tetraodontiformes</taxon>
        <taxon>Tetradontoidea</taxon>
        <taxon>Tetraodontidae</taxon>
        <taxon>Tetraodon</taxon>
    </lineage>
</organism>
<sequence>LTPNSEIRSVMAQCFRTLSTSAESKDIITTLQTLHSYVDEGSDSRITSNERAEFRRAHFTRTIGFLVRNMQADWMHSLKAQTRRELWDGLFLKGPPEQTLLVLMEGIGEGRPSINLDLLVSITERFLQNGRLAELLWSYCQGTGPPDSPQLRETLQGRIVGLPDLLANRLHPNNKALFLPQRYYPLLATEMLAALERVCQALRSGTDCSLTFVAQVLGKVCVQGHSALVLGEMAPRLSVCTRSDMVWQRVCWKLLEDVPQRCLESVLAGLVQTVSRADQLGRIIGNLVLTSKKAQFVLTHKLLLLQYKYETRVLRTLLGYLAADRERRPLLIQVLRAVSQAWANPSAVKHTPIEQQLYVSKALLLSVNLLDGSELQELRSDLLQCLLGGMQSHLDSSVVRIRLMGMVVGECLSSRMDISGNKLKFEYEQDDETRELLSLMTPQSGEESEPEPVTRSESAEVTNDSPPSAQSKSPQKKLSTPVDSELDSDDELTPYDMSEDQETSAASPPRYLRDCLENLVSSEDPVRVELSLRAAEDLVRKNTFAAREISVQLTKVLLHMENKYNLNDFLVLRQAAMVAVTVIDCIPVTQYLTTEFYSLNYSLRQRLDMLEVLVFAAQELSRPSADRREPSVGVTPTGSDLSPYVSDKPADWRQEVEERIRSKTRRLRKGVTQPPPKAAPNRYAPVAGHFFFPLLRNYDRPQVTFDLLGSDHLVLGRLIHTLGVFMHLAVNAPVATQMGRALLDFIWSIRYHVDQVVRRGVLFAVCSLFLSVNSQTLLTDFSDQLFETRSWLADVAEGDPDGDCRKLAVQSLVLLDKIKNSKLPLRKA</sequence>
<dbReference type="OMA" id="FYPQNYF"/>
<dbReference type="GeneTree" id="ENSGT00390000006698"/>
<proteinExistence type="inferred from homology"/>
<feature type="region of interest" description="Disordered" evidence="9">
    <location>
        <begin position="440"/>
        <end position="510"/>
    </location>
</feature>
<feature type="compositionally biased region" description="Low complexity" evidence="9">
    <location>
        <begin position="465"/>
        <end position="479"/>
    </location>
</feature>
<evidence type="ECO:0000256" key="2">
    <source>
        <dbReference type="ARBA" id="ARBA00004370"/>
    </source>
</evidence>
<dbReference type="GO" id="GO:0005829">
    <property type="term" value="C:cytosol"/>
    <property type="evidence" value="ECO:0007669"/>
    <property type="project" value="TreeGrafter"/>
</dbReference>
<dbReference type="FunCoup" id="H3D5J9">
    <property type="interactions" value="1147"/>
</dbReference>
<evidence type="ECO:0000256" key="9">
    <source>
        <dbReference type="SAM" id="MobiDB-lite"/>
    </source>
</evidence>
<evidence type="ECO:0000256" key="8">
    <source>
        <dbReference type="ARBA" id="ARBA00023242"/>
    </source>
</evidence>
<keyword evidence="7" id="KW-0472">Membrane</keyword>
<dbReference type="Pfam" id="PF10193">
    <property type="entry name" value="Telomere_reg-2"/>
    <property type="match status" value="1"/>
</dbReference>
<feature type="domain" description="Telomere length regulation protein conserved" evidence="10">
    <location>
        <begin position="509"/>
        <end position="617"/>
    </location>
</feature>
<dbReference type="FunFam" id="1.25.40.720:FF:000001">
    <property type="entry name" value="Telomere length regulation protein TEL2"/>
    <property type="match status" value="1"/>
</dbReference>
<dbReference type="HOGENOM" id="CLU_008764_1_0_1"/>
<evidence type="ECO:0000256" key="1">
    <source>
        <dbReference type="ARBA" id="ARBA00004123"/>
    </source>
</evidence>
<dbReference type="Proteomes" id="UP000007303">
    <property type="component" value="Unassembled WGS sequence"/>
</dbReference>
<dbReference type="AlphaFoldDB" id="H3D5J9"/>
<dbReference type="GO" id="GO:0016020">
    <property type="term" value="C:membrane"/>
    <property type="evidence" value="ECO:0007669"/>
    <property type="project" value="UniProtKB-SubCell"/>
</dbReference>
<dbReference type="InterPro" id="IPR038528">
    <property type="entry name" value="TEL2_C_sf"/>
</dbReference>
<comment type="similarity">
    <text evidence="4">Belongs to the TEL2 family.</text>
</comment>
<evidence type="ECO:0000313" key="12">
    <source>
        <dbReference type="Ensembl" id="ENSTNIP00000015788.1"/>
    </source>
</evidence>
<evidence type="ECO:0000256" key="4">
    <source>
        <dbReference type="ARBA" id="ARBA00006133"/>
    </source>
</evidence>
<dbReference type="GO" id="GO:0005634">
    <property type="term" value="C:nucleus"/>
    <property type="evidence" value="ECO:0007669"/>
    <property type="project" value="UniProtKB-SubCell"/>
</dbReference>
<feature type="compositionally biased region" description="Acidic residues" evidence="9">
    <location>
        <begin position="484"/>
        <end position="502"/>
    </location>
</feature>
<reference evidence="12" key="2">
    <citation type="submission" date="2025-08" db="UniProtKB">
        <authorList>
            <consortium name="Ensembl"/>
        </authorList>
    </citation>
    <scope>IDENTIFICATION</scope>
</reference>
<evidence type="ECO:0000313" key="13">
    <source>
        <dbReference type="Proteomes" id="UP000007303"/>
    </source>
</evidence>
<keyword evidence="8" id="KW-0539">Nucleus</keyword>
<dbReference type="InterPro" id="IPR051970">
    <property type="entry name" value="TEL2_Regulation"/>
</dbReference>
<evidence type="ECO:0000259" key="11">
    <source>
        <dbReference type="Pfam" id="PF25320"/>
    </source>
</evidence>
<evidence type="ECO:0000256" key="3">
    <source>
        <dbReference type="ARBA" id="ARBA00004496"/>
    </source>
</evidence>
<dbReference type="STRING" id="99883.ENSTNIP00000015788"/>
<feature type="domain" description="TELO2 ARM repeat" evidence="11">
    <location>
        <begin position="326"/>
        <end position="418"/>
    </location>
</feature>
<dbReference type="InterPro" id="IPR057348">
    <property type="entry name" value="TELO2_ARM"/>
</dbReference>